<keyword evidence="6" id="KW-1185">Reference proteome</keyword>
<evidence type="ECO:0000256" key="2">
    <source>
        <dbReference type="ARBA" id="ARBA00022741"/>
    </source>
</evidence>
<evidence type="ECO:0000256" key="3">
    <source>
        <dbReference type="ARBA" id="ARBA00022840"/>
    </source>
</evidence>
<dbReference type="InterPro" id="IPR014729">
    <property type="entry name" value="Rossmann-like_a/b/a_fold"/>
</dbReference>
<keyword evidence="2" id="KW-0547">Nucleotide-binding</keyword>
<protein>
    <submittedName>
        <fullName evidence="5">Universal stress protein</fullName>
    </submittedName>
</protein>
<dbReference type="InterPro" id="IPR006015">
    <property type="entry name" value="Universal_stress_UspA"/>
</dbReference>
<evidence type="ECO:0000313" key="6">
    <source>
        <dbReference type="Proteomes" id="UP000292302"/>
    </source>
</evidence>
<name>A0A4Q9QGG0_9GAMM</name>
<dbReference type="GO" id="GO:0005524">
    <property type="term" value="F:ATP binding"/>
    <property type="evidence" value="ECO:0007669"/>
    <property type="project" value="UniProtKB-KW"/>
</dbReference>
<evidence type="ECO:0000259" key="4">
    <source>
        <dbReference type="Pfam" id="PF00582"/>
    </source>
</evidence>
<comment type="caution">
    <text evidence="5">The sequence shown here is derived from an EMBL/GenBank/DDBJ whole genome shotgun (WGS) entry which is preliminary data.</text>
</comment>
<accession>A0A4Q9QGG0</accession>
<dbReference type="Gene3D" id="3.40.50.620">
    <property type="entry name" value="HUPs"/>
    <property type="match status" value="2"/>
</dbReference>
<dbReference type="Proteomes" id="UP000292302">
    <property type="component" value="Unassembled WGS sequence"/>
</dbReference>
<dbReference type="InterPro" id="IPR006016">
    <property type="entry name" value="UspA"/>
</dbReference>
<proteinExistence type="inferred from homology"/>
<comment type="similarity">
    <text evidence="1">Belongs to the universal stress protein A family.</text>
</comment>
<dbReference type="EMBL" id="QJUI01000024">
    <property type="protein sequence ID" value="TBU72677.1"/>
    <property type="molecule type" value="Genomic_DNA"/>
</dbReference>
<dbReference type="SUPFAM" id="SSF52402">
    <property type="entry name" value="Adenine nucleotide alpha hydrolases-like"/>
    <property type="match status" value="2"/>
</dbReference>
<gene>
    <name evidence="5" type="ORF">DNK06_21560</name>
</gene>
<feature type="domain" description="UspA" evidence="4">
    <location>
        <begin position="140"/>
        <end position="279"/>
    </location>
</feature>
<sequence length="282" mass="30901">MKKLLVATDLSERSAPAVQRAAQLMHKQGGGEWTWLHVVDDDAPEDFVTAHVQRAEALLQEQAQQVAEQAGSRPRVLVLRGQVEQVITEIAEQLQPDLILVGQHRPGRLLDLFRGTTVARLIRACHVPVLRVANEVRGDYAHTLLALDLSPASLQALQRARELDLLDLEHCDAVYAITPIPVSVVAEVGNDRRLLQAQAREAREQLLRGLEGVGVSFPEARLHLPLGEPGHALELVRKETAADLLVMGTHARQGIQRFLLGSIASRMLADSHGDVLVVPPHA</sequence>
<feature type="domain" description="UspA" evidence="4">
    <location>
        <begin position="1"/>
        <end position="132"/>
    </location>
</feature>
<reference evidence="5 6" key="1">
    <citation type="submission" date="2018-06" db="EMBL/GenBank/DDBJ databases">
        <title>Three novel Pseudomonas species isolated from symptomatic oak.</title>
        <authorList>
            <person name="Bueno-Gonzalez V."/>
            <person name="Brady C."/>
        </authorList>
    </citation>
    <scope>NUCLEOTIDE SEQUENCE [LARGE SCALE GENOMIC DNA]</scope>
    <source>
        <strain evidence="5 6">P9A</strain>
    </source>
</reference>
<keyword evidence="3" id="KW-0067">ATP-binding</keyword>
<dbReference type="OrthoDB" id="9792500at2"/>
<evidence type="ECO:0000313" key="5">
    <source>
        <dbReference type="EMBL" id="TBU72677.1"/>
    </source>
</evidence>
<dbReference type="PANTHER" id="PTHR46268">
    <property type="entry name" value="STRESS RESPONSE PROTEIN NHAX"/>
    <property type="match status" value="1"/>
</dbReference>
<evidence type="ECO:0000256" key="1">
    <source>
        <dbReference type="ARBA" id="ARBA00008791"/>
    </source>
</evidence>
<dbReference type="PANTHER" id="PTHR46268:SF27">
    <property type="entry name" value="UNIVERSAL STRESS PROTEIN RV2623"/>
    <property type="match status" value="1"/>
</dbReference>
<organism evidence="5 6">
    <name type="scientific">Phytopseudomonas daroniae</name>
    <dbReference type="NCBI Taxonomy" id="2487519"/>
    <lineage>
        <taxon>Bacteria</taxon>
        <taxon>Pseudomonadati</taxon>
        <taxon>Pseudomonadota</taxon>
        <taxon>Gammaproteobacteria</taxon>
        <taxon>Pseudomonadales</taxon>
        <taxon>Pseudomonadaceae</taxon>
        <taxon>Phytopseudomonas</taxon>
    </lineage>
</organism>
<dbReference type="CDD" id="cd00293">
    <property type="entry name" value="USP-like"/>
    <property type="match status" value="2"/>
</dbReference>
<dbReference type="PRINTS" id="PR01438">
    <property type="entry name" value="UNVRSLSTRESS"/>
</dbReference>
<dbReference type="RefSeq" id="WP_131182049.1">
    <property type="nucleotide sequence ID" value="NZ_QJUI01000024.1"/>
</dbReference>
<dbReference type="AlphaFoldDB" id="A0A4Q9QGG0"/>
<dbReference type="Pfam" id="PF00582">
    <property type="entry name" value="Usp"/>
    <property type="match status" value="2"/>
</dbReference>